<proteinExistence type="predicted"/>
<name>A0ABM3ZEP4_PANGU</name>
<dbReference type="PANTHER" id="PTHR34833:SF1">
    <property type="entry name" value="GENE, 17359-RELATED"/>
    <property type="match status" value="1"/>
</dbReference>
<dbReference type="PANTHER" id="PTHR34833">
    <property type="entry name" value="GENE, 17359-RELATED"/>
    <property type="match status" value="1"/>
</dbReference>
<keyword evidence="1" id="KW-0732">Signal</keyword>
<sequence length="144" mass="16384">MWKVKAKVVLVVIGFISYTGRLGSNRSQEEHLSAILGTGPDGTGNYQPKELDYCHYIGSKSSPVEGSSDAKYLWRHAPSNPPPWMHKNWFVGEIGWRTKEFGSLNQTGLLQGKKIMPKLNLPAEEYEIINEYKNPRKLTFNPQY</sequence>
<organism evidence="2 3">
    <name type="scientific">Pantherophis guttatus</name>
    <name type="common">Corn snake</name>
    <name type="synonym">Elaphe guttata</name>
    <dbReference type="NCBI Taxonomy" id="94885"/>
    <lineage>
        <taxon>Eukaryota</taxon>
        <taxon>Metazoa</taxon>
        <taxon>Chordata</taxon>
        <taxon>Craniata</taxon>
        <taxon>Vertebrata</taxon>
        <taxon>Euteleostomi</taxon>
        <taxon>Lepidosauria</taxon>
        <taxon>Squamata</taxon>
        <taxon>Bifurcata</taxon>
        <taxon>Unidentata</taxon>
        <taxon>Episquamata</taxon>
        <taxon>Toxicofera</taxon>
        <taxon>Serpentes</taxon>
        <taxon>Colubroidea</taxon>
        <taxon>Colubridae</taxon>
        <taxon>Colubrinae</taxon>
        <taxon>Pantherophis</taxon>
    </lineage>
</organism>
<evidence type="ECO:0000313" key="2">
    <source>
        <dbReference type="Proteomes" id="UP001652622"/>
    </source>
</evidence>
<protein>
    <submittedName>
        <fullName evidence="3">Protein SPMIP2</fullName>
    </submittedName>
</protein>
<feature type="signal peptide" evidence="1">
    <location>
        <begin position="1"/>
        <end position="21"/>
    </location>
</feature>
<accession>A0ABM3ZEP4</accession>
<evidence type="ECO:0000313" key="3">
    <source>
        <dbReference type="RefSeq" id="XP_060546845.1"/>
    </source>
</evidence>
<gene>
    <name evidence="3" type="primary">SPMIP2</name>
</gene>
<dbReference type="RefSeq" id="XP_060546845.1">
    <property type="nucleotide sequence ID" value="XM_060690862.1"/>
</dbReference>
<dbReference type="GeneID" id="117674705"/>
<evidence type="ECO:0000256" key="1">
    <source>
        <dbReference type="SAM" id="SignalP"/>
    </source>
</evidence>
<dbReference type="Proteomes" id="UP001652622">
    <property type="component" value="Unplaced"/>
</dbReference>
<dbReference type="InterPro" id="IPR027814">
    <property type="entry name" value="DUF4562"/>
</dbReference>
<keyword evidence="2" id="KW-1185">Reference proteome</keyword>
<dbReference type="Pfam" id="PF15123">
    <property type="entry name" value="DUF4562"/>
    <property type="match status" value="1"/>
</dbReference>
<feature type="chain" id="PRO_5046142560" evidence="1">
    <location>
        <begin position="22"/>
        <end position="144"/>
    </location>
</feature>
<reference evidence="3" key="1">
    <citation type="submission" date="2025-08" db="UniProtKB">
        <authorList>
            <consortium name="RefSeq"/>
        </authorList>
    </citation>
    <scope>IDENTIFICATION</scope>
    <source>
        <tissue evidence="3">Blood</tissue>
    </source>
</reference>